<reference evidence="3" key="1">
    <citation type="journal article" date="2016" name="Genome Announc.">
        <title>Complete genome sequence of Alkaliphilus metalliredigens strain QYMF, an alkaliphilic and metal-reducing bacterium isolated from borax-contaminated leachate ponds.</title>
        <authorList>
            <person name="Hwang C."/>
            <person name="Copeland A."/>
            <person name="Lucas S."/>
            <person name="Lapidus A."/>
            <person name="Barry K."/>
            <person name="Detter J.C."/>
            <person name="Glavina Del Rio T."/>
            <person name="Hammon N."/>
            <person name="Israni S."/>
            <person name="Dalin E."/>
            <person name="Tice H."/>
            <person name="Pitluck S."/>
            <person name="Chertkov O."/>
            <person name="Brettin T."/>
            <person name="Bruce D."/>
            <person name="Han C."/>
            <person name="Schmutz J."/>
            <person name="Larimer F."/>
            <person name="Land M.L."/>
            <person name="Hauser L."/>
            <person name="Kyrpides N."/>
            <person name="Mikhailova N."/>
            <person name="Ye Q."/>
            <person name="Zhou J."/>
            <person name="Richardson P."/>
            <person name="Fields M.W."/>
        </authorList>
    </citation>
    <scope>NUCLEOTIDE SEQUENCE [LARGE SCALE GENOMIC DNA]</scope>
    <source>
        <strain evidence="3">QYMF</strain>
    </source>
</reference>
<keyword evidence="1" id="KW-1133">Transmembrane helix</keyword>
<protein>
    <submittedName>
        <fullName evidence="2">Sporulation stage III, protein AG</fullName>
    </submittedName>
</protein>
<dbReference type="Proteomes" id="UP000001572">
    <property type="component" value="Chromosome"/>
</dbReference>
<keyword evidence="1" id="KW-0812">Transmembrane</keyword>
<dbReference type="KEGG" id="amt:Amet_2498"/>
<evidence type="ECO:0000313" key="2">
    <source>
        <dbReference type="EMBL" id="ABR48651.1"/>
    </source>
</evidence>
<dbReference type="HOGENOM" id="CLU_071454_2_0_9"/>
<evidence type="ECO:0000256" key="1">
    <source>
        <dbReference type="SAM" id="Phobius"/>
    </source>
</evidence>
<feature type="transmembrane region" description="Helical" evidence="1">
    <location>
        <begin position="20"/>
        <end position="41"/>
    </location>
</feature>
<sequence>MSERKWDEVLKGLLSKKYVANIIVLMAIAVIALIVSSDFLAPNTKPNNIQSDPLGDTLVQQNQGNLTDEERIEGRLKAILENIRGAGTVEVMITFEIGPEIIPASNVVQSQDLTEEKDANGGERTITSTNTNETIVTTNDSGGNNPLVLKEIKPQINGVIVVAQGAENAEVKRKLYDAVRTVLQVSGHKVQIYPKK</sequence>
<gene>
    <name evidence="2" type="ordered locus">Amet_2498</name>
</gene>
<dbReference type="RefSeq" id="WP_012063626.1">
    <property type="nucleotide sequence ID" value="NC_009633.1"/>
</dbReference>
<keyword evidence="1" id="KW-0472">Membrane</keyword>
<dbReference type="InterPro" id="IPR014195">
    <property type="entry name" value="Spore_III_AG"/>
</dbReference>
<dbReference type="OrthoDB" id="1634070at2"/>
<dbReference type="NCBIfam" id="TIGR02830">
    <property type="entry name" value="spore_III_AG"/>
    <property type="match status" value="1"/>
</dbReference>
<keyword evidence="3" id="KW-1185">Reference proteome</keyword>
<dbReference type="AlphaFoldDB" id="A6TR33"/>
<name>A6TR33_ALKMQ</name>
<dbReference type="EMBL" id="CP000724">
    <property type="protein sequence ID" value="ABR48651.1"/>
    <property type="molecule type" value="Genomic_DNA"/>
</dbReference>
<proteinExistence type="predicted"/>
<accession>A6TR33</accession>
<evidence type="ECO:0000313" key="3">
    <source>
        <dbReference type="Proteomes" id="UP000001572"/>
    </source>
</evidence>
<dbReference type="eggNOG" id="ENOG50330Z5">
    <property type="taxonomic scope" value="Bacteria"/>
</dbReference>
<organism evidence="2 3">
    <name type="scientific">Alkaliphilus metalliredigens (strain QYMF)</name>
    <dbReference type="NCBI Taxonomy" id="293826"/>
    <lineage>
        <taxon>Bacteria</taxon>
        <taxon>Bacillati</taxon>
        <taxon>Bacillota</taxon>
        <taxon>Clostridia</taxon>
        <taxon>Peptostreptococcales</taxon>
        <taxon>Natronincolaceae</taxon>
        <taxon>Alkaliphilus</taxon>
    </lineage>
</organism>
<dbReference type="STRING" id="293826.Amet_2498"/>